<organism evidence="1 2">
    <name type="scientific">Actinomadura rugatobispora</name>
    <dbReference type="NCBI Taxonomy" id="1994"/>
    <lineage>
        <taxon>Bacteria</taxon>
        <taxon>Bacillati</taxon>
        <taxon>Actinomycetota</taxon>
        <taxon>Actinomycetes</taxon>
        <taxon>Streptosporangiales</taxon>
        <taxon>Thermomonosporaceae</taxon>
        <taxon>Actinomadura</taxon>
    </lineage>
</organism>
<sequence length="197" mass="20823">MGLPSASAVLSPDLPCRECGRPMLAVVGDGYAYCGADRCTARALPETISRIADRLAAAAGVDPDPPGWPRPRADERPVPWITPVTGGRVWWRLVHSERLKACQRRWLCQVCGLPAPEAAAAVVDAAGDFLTPAPACPECAALAAAVCPHLVARPPHVVLATPADILSGDRPLADSTASPGPTRPWRLARPRTCYRTA</sequence>
<proteinExistence type="predicted"/>
<dbReference type="RefSeq" id="WP_378285554.1">
    <property type="nucleotide sequence ID" value="NZ_JBHSON010000046.1"/>
</dbReference>
<protein>
    <submittedName>
        <fullName evidence="1">Uncharacterized protein</fullName>
    </submittedName>
</protein>
<evidence type="ECO:0000313" key="2">
    <source>
        <dbReference type="Proteomes" id="UP001596074"/>
    </source>
</evidence>
<gene>
    <name evidence="1" type="ORF">ACFPZN_29740</name>
</gene>
<keyword evidence="2" id="KW-1185">Reference proteome</keyword>
<comment type="caution">
    <text evidence="1">The sequence shown here is derived from an EMBL/GenBank/DDBJ whole genome shotgun (WGS) entry which is preliminary data.</text>
</comment>
<dbReference type="EMBL" id="JBHSON010000046">
    <property type="protein sequence ID" value="MFC5749829.1"/>
    <property type="molecule type" value="Genomic_DNA"/>
</dbReference>
<reference evidence="2" key="1">
    <citation type="journal article" date="2019" name="Int. J. Syst. Evol. Microbiol.">
        <title>The Global Catalogue of Microorganisms (GCM) 10K type strain sequencing project: providing services to taxonomists for standard genome sequencing and annotation.</title>
        <authorList>
            <consortium name="The Broad Institute Genomics Platform"/>
            <consortium name="The Broad Institute Genome Sequencing Center for Infectious Disease"/>
            <person name="Wu L."/>
            <person name="Ma J."/>
        </authorList>
    </citation>
    <scope>NUCLEOTIDE SEQUENCE [LARGE SCALE GENOMIC DNA]</scope>
    <source>
        <strain evidence="2">KCTC 42087</strain>
    </source>
</reference>
<name>A0ABW1A6I5_9ACTN</name>
<accession>A0ABW1A6I5</accession>
<evidence type="ECO:0000313" key="1">
    <source>
        <dbReference type="EMBL" id="MFC5749829.1"/>
    </source>
</evidence>
<dbReference type="Proteomes" id="UP001596074">
    <property type="component" value="Unassembled WGS sequence"/>
</dbReference>